<evidence type="ECO:0000313" key="3">
    <source>
        <dbReference type="Proteomes" id="UP000270499"/>
    </source>
</evidence>
<dbReference type="Proteomes" id="UP000270499">
    <property type="component" value="Unassembled WGS sequence"/>
</dbReference>
<protein>
    <submittedName>
        <fullName evidence="2">Quinoprotein</fullName>
    </submittedName>
</protein>
<feature type="transmembrane region" description="Helical" evidence="1">
    <location>
        <begin position="56"/>
        <end position="74"/>
    </location>
</feature>
<feature type="transmembrane region" description="Helical" evidence="1">
    <location>
        <begin position="80"/>
        <end position="100"/>
    </location>
</feature>
<evidence type="ECO:0000256" key="1">
    <source>
        <dbReference type="SAM" id="Phobius"/>
    </source>
</evidence>
<dbReference type="AlphaFoldDB" id="A0A3M5G3P5"/>
<feature type="transmembrane region" description="Helical" evidence="1">
    <location>
        <begin position="7"/>
        <end position="26"/>
    </location>
</feature>
<dbReference type="EMBL" id="RBSW01000172">
    <property type="protein sequence ID" value="RMS81276.1"/>
    <property type="molecule type" value="Genomic_DNA"/>
</dbReference>
<reference evidence="2 3" key="1">
    <citation type="submission" date="2018-08" db="EMBL/GenBank/DDBJ databases">
        <title>Recombination of ecologically and evolutionarily significant loci maintains genetic cohesion in the Pseudomonas syringae species complex.</title>
        <authorList>
            <person name="Dillon M."/>
            <person name="Thakur S."/>
            <person name="Almeida R.N.D."/>
            <person name="Weir B.S."/>
            <person name="Guttman D.S."/>
        </authorList>
    </citation>
    <scope>NUCLEOTIDE SEQUENCE [LARGE SCALE GENOMIC DNA]</scope>
    <source>
        <strain evidence="2 3">ICMP 9421</strain>
    </source>
</reference>
<proteinExistence type="predicted"/>
<comment type="caution">
    <text evidence="2">The sequence shown here is derived from an EMBL/GenBank/DDBJ whole genome shotgun (WGS) entry which is preliminary data.</text>
</comment>
<keyword evidence="1" id="KW-1133">Transmembrane helix</keyword>
<gene>
    <name evidence="2" type="ORF">ALP59_00658</name>
</gene>
<name>A0A3M5G3P5_PSESS</name>
<organism evidence="2 3">
    <name type="scientific">Pseudomonas savastanoi</name>
    <name type="common">Pseudomonas syringae pv. savastanoi</name>
    <dbReference type="NCBI Taxonomy" id="29438"/>
    <lineage>
        <taxon>Bacteria</taxon>
        <taxon>Pseudomonadati</taxon>
        <taxon>Pseudomonadota</taxon>
        <taxon>Gammaproteobacteria</taxon>
        <taxon>Pseudomonadales</taxon>
        <taxon>Pseudomonadaceae</taxon>
        <taxon>Pseudomonas</taxon>
    </lineage>
</organism>
<keyword evidence="1" id="KW-0472">Membrane</keyword>
<accession>A0A3M5G3P5</accession>
<keyword evidence="1" id="KW-0812">Transmembrane</keyword>
<evidence type="ECO:0000313" key="2">
    <source>
        <dbReference type="EMBL" id="RMS81276.1"/>
    </source>
</evidence>
<sequence>MILKVTGIVIAILSFILLFMGAQLVAAGGSPAYSIIALVLLATATLIFLKKKSALTLYALLMWGILIWIIYEVGFDKWQWIPRGDLFALIGLWLALPWVVRPLY</sequence>
<feature type="transmembrane region" description="Helical" evidence="1">
    <location>
        <begin position="32"/>
        <end position="49"/>
    </location>
</feature>